<reference evidence="3" key="1">
    <citation type="journal article" date="2019" name="Int. J. Syst. Evol. Microbiol.">
        <title>The Global Catalogue of Microorganisms (GCM) 10K type strain sequencing project: providing services to taxonomists for standard genome sequencing and annotation.</title>
        <authorList>
            <consortium name="The Broad Institute Genomics Platform"/>
            <consortium name="The Broad Institute Genome Sequencing Center for Infectious Disease"/>
            <person name="Wu L."/>
            <person name="Ma J."/>
        </authorList>
    </citation>
    <scope>NUCLEOTIDE SEQUENCE [LARGE SCALE GENOMIC DNA]</scope>
    <source>
        <strain evidence="3">JCM 17388</strain>
    </source>
</reference>
<proteinExistence type="predicted"/>
<dbReference type="Proteomes" id="UP001501251">
    <property type="component" value="Unassembled WGS sequence"/>
</dbReference>
<gene>
    <name evidence="2" type="ORF">GCM10022252_79440</name>
</gene>
<feature type="region of interest" description="Disordered" evidence="1">
    <location>
        <begin position="48"/>
        <end position="76"/>
    </location>
</feature>
<organism evidence="2 3">
    <name type="scientific">Streptosporangium oxazolinicum</name>
    <dbReference type="NCBI Taxonomy" id="909287"/>
    <lineage>
        <taxon>Bacteria</taxon>
        <taxon>Bacillati</taxon>
        <taxon>Actinomycetota</taxon>
        <taxon>Actinomycetes</taxon>
        <taxon>Streptosporangiales</taxon>
        <taxon>Streptosporangiaceae</taxon>
        <taxon>Streptosporangium</taxon>
    </lineage>
</organism>
<comment type="caution">
    <text evidence="2">The sequence shown here is derived from an EMBL/GenBank/DDBJ whole genome shotgun (WGS) entry which is preliminary data.</text>
</comment>
<dbReference type="EMBL" id="BAABAQ010000025">
    <property type="protein sequence ID" value="GAA4210937.1"/>
    <property type="molecule type" value="Genomic_DNA"/>
</dbReference>
<evidence type="ECO:0000313" key="3">
    <source>
        <dbReference type="Proteomes" id="UP001501251"/>
    </source>
</evidence>
<accession>A0ABP8BNA7</accession>
<protein>
    <submittedName>
        <fullName evidence="2">Uncharacterized protein</fullName>
    </submittedName>
</protein>
<sequence length="135" mass="14330">MFFTSTGVGNRRFIASGPFHSWMAWSHPHIDGAASMMFPLEINGFQASTTASPHPPVRGPRHAVVDPQAGKGQPRPVALSMRDDVTVLLEWWKVSHKKVSGSMPSTTALMTGVASPAGVRDTGRTGVSVVIGLPA</sequence>
<evidence type="ECO:0000313" key="2">
    <source>
        <dbReference type="EMBL" id="GAA4210937.1"/>
    </source>
</evidence>
<dbReference type="RefSeq" id="WP_344923515.1">
    <property type="nucleotide sequence ID" value="NZ_BAABAQ010000025.1"/>
</dbReference>
<keyword evidence="3" id="KW-1185">Reference proteome</keyword>
<name>A0ABP8BNA7_9ACTN</name>
<evidence type="ECO:0000256" key="1">
    <source>
        <dbReference type="SAM" id="MobiDB-lite"/>
    </source>
</evidence>